<dbReference type="InterPro" id="IPR023213">
    <property type="entry name" value="CAT-like_dom_sf"/>
</dbReference>
<dbReference type="EMBL" id="CM001888">
    <property type="protein sequence ID" value="EOY18821.1"/>
    <property type="molecule type" value="Genomic_DNA"/>
</dbReference>
<dbReference type="AlphaFoldDB" id="A0A061FP26"/>
<dbReference type="GO" id="GO:0016746">
    <property type="term" value="F:acyltransferase activity"/>
    <property type="evidence" value="ECO:0007669"/>
    <property type="project" value="UniProtKB-KW"/>
</dbReference>
<dbReference type="Gramene" id="EOY18821">
    <property type="protein sequence ID" value="EOY18821"/>
    <property type="gene ID" value="TCM_043311"/>
</dbReference>
<evidence type="ECO:0000256" key="3">
    <source>
        <dbReference type="ARBA" id="ARBA00023315"/>
    </source>
</evidence>
<keyword evidence="3" id="KW-0012">Acyltransferase</keyword>
<dbReference type="InParanoid" id="A0A061FP26"/>
<dbReference type="Pfam" id="PF02458">
    <property type="entry name" value="Transferase"/>
    <property type="match status" value="2"/>
</dbReference>
<evidence type="ECO:0000313" key="4">
    <source>
        <dbReference type="EMBL" id="EOY18821.1"/>
    </source>
</evidence>
<dbReference type="OMA" id="LESMMEM"/>
<dbReference type="PANTHER" id="PTHR31623:SF20">
    <property type="entry name" value="VINORINE SYNTHASE-LIKE"/>
    <property type="match status" value="1"/>
</dbReference>
<keyword evidence="2" id="KW-0808">Transferase</keyword>
<protein>
    <submittedName>
        <fullName evidence="4">HXXXD-type acyl-transferase family protein, putative</fullName>
    </submittedName>
</protein>
<sequence>MFGVQSVVDRIVRLDILTLAEASVTFPPRNPMPPKYLSMMDNLWFSEANYMTRRFIFDAKALSQLRAIAKGEREATPSRIRAVSGFIWKCFVAASRAISGSPKPSIFVQALSLRPGGKPNLLDDSIGNLFWWASATTSAGTGAELFELVDLMRESIAGFDDEYLNSLQGEQGFEAIAEYLDQLETMFSSEKPDTFAFTSWSNLGFYKVDFGWGTPQWIKDNMFIDRFNEGVPFLSAQISCRLSEFLKRQEIESLNKLLPCQPFCNESNNDAPLLVCQVTMFACGGIALGLCTSHKITDAKTGLILCNIWSEVSRGISHHNIGNPTLPEASLVFPPKNPMPQNYLSVMENLWFTEANYVTRRFTFDAKAIAKLKAMAKGESEARPTRTEAVSGFIWKCSMAASRATSGSLKPSIIAQAVNMRARGKPNSLDDSIGNVFWWASAHSNPAETGTELSELVDLMKQSIEAFDDEYLSSVQGEQGFQAIAEYINQLEMLFSFEKPDIFAFTSWLNLGFYKADFGWGLPSSFALFGKVGPAFRNLTVFIETKCGKGIEAWITLDEERMLVLEKDPEFLKFASPCLKISSL</sequence>
<keyword evidence="5" id="KW-1185">Reference proteome</keyword>
<dbReference type="Gene3D" id="3.30.559.10">
    <property type="entry name" value="Chloramphenicol acetyltransferase-like domain"/>
    <property type="match status" value="3"/>
</dbReference>
<dbReference type="STRING" id="3641.A0A061FP26"/>
<gene>
    <name evidence="4" type="ORF">TCM_043311</name>
</gene>
<name>A0A061FP26_THECC</name>
<proteinExistence type="inferred from homology"/>
<evidence type="ECO:0000256" key="2">
    <source>
        <dbReference type="ARBA" id="ARBA00022679"/>
    </source>
</evidence>
<accession>A0A061FP26</accession>
<comment type="similarity">
    <text evidence="1">Belongs to the plant acyltransferase family.</text>
</comment>
<dbReference type="Proteomes" id="UP000026915">
    <property type="component" value="Chromosome 10"/>
</dbReference>
<dbReference type="PANTHER" id="PTHR31623">
    <property type="entry name" value="F21J9.9"/>
    <property type="match status" value="1"/>
</dbReference>
<reference evidence="4 5" key="1">
    <citation type="journal article" date="2013" name="Genome Biol.">
        <title>The genome sequence of the most widely cultivated cacao type and its use to identify candidate genes regulating pod color.</title>
        <authorList>
            <person name="Motamayor J.C."/>
            <person name="Mockaitis K."/>
            <person name="Schmutz J."/>
            <person name="Haiminen N."/>
            <person name="Iii D.L."/>
            <person name="Cornejo O."/>
            <person name="Findley S.D."/>
            <person name="Zheng P."/>
            <person name="Utro F."/>
            <person name="Royaert S."/>
            <person name="Saski C."/>
            <person name="Jenkins J."/>
            <person name="Podicheti R."/>
            <person name="Zhao M."/>
            <person name="Scheffler B.E."/>
            <person name="Stack J.C."/>
            <person name="Feltus F.A."/>
            <person name="Mustiga G.M."/>
            <person name="Amores F."/>
            <person name="Phillips W."/>
            <person name="Marelli J.P."/>
            <person name="May G.D."/>
            <person name="Shapiro H."/>
            <person name="Ma J."/>
            <person name="Bustamante C.D."/>
            <person name="Schnell R.J."/>
            <person name="Main D."/>
            <person name="Gilbert D."/>
            <person name="Parida L."/>
            <person name="Kuhn D.N."/>
        </authorList>
    </citation>
    <scope>NUCLEOTIDE SEQUENCE [LARGE SCALE GENOMIC DNA]</scope>
    <source>
        <strain evidence="5">cv. Matina 1-6</strain>
    </source>
</reference>
<dbReference type="eggNOG" id="ENOG502SI0I">
    <property type="taxonomic scope" value="Eukaryota"/>
</dbReference>
<evidence type="ECO:0000313" key="5">
    <source>
        <dbReference type="Proteomes" id="UP000026915"/>
    </source>
</evidence>
<dbReference type="HOGENOM" id="CLU_467285_0_0_1"/>
<organism evidence="4 5">
    <name type="scientific">Theobroma cacao</name>
    <name type="common">Cacao</name>
    <name type="synonym">Cocoa</name>
    <dbReference type="NCBI Taxonomy" id="3641"/>
    <lineage>
        <taxon>Eukaryota</taxon>
        <taxon>Viridiplantae</taxon>
        <taxon>Streptophyta</taxon>
        <taxon>Embryophyta</taxon>
        <taxon>Tracheophyta</taxon>
        <taxon>Spermatophyta</taxon>
        <taxon>Magnoliopsida</taxon>
        <taxon>eudicotyledons</taxon>
        <taxon>Gunneridae</taxon>
        <taxon>Pentapetalae</taxon>
        <taxon>rosids</taxon>
        <taxon>malvids</taxon>
        <taxon>Malvales</taxon>
        <taxon>Malvaceae</taxon>
        <taxon>Byttnerioideae</taxon>
        <taxon>Theobroma</taxon>
    </lineage>
</organism>
<evidence type="ECO:0000256" key="1">
    <source>
        <dbReference type="ARBA" id="ARBA00009861"/>
    </source>
</evidence>